<feature type="transmembrane region" description="Helical" evidence="1">
    <location>
        <begin position="145"/>
        <end position="162"/>
    </location>
</feature>
<name>A0A366E922_9HYPH</name>
<gene>
    <name evidence="2" type="ORF">DFR47_101184</name>
</gene>
<evidence type="ECO:0000256" key="1">
    <source>
        <dbReference type="SAM" id="Phobius"/>
    </source>
</evidence>
<evidence type="ECO:0000313" key="3">
    <source>
        <dbReference type="Proteomes" id="UP000252893"/>
    </source>
</evidence>
<dbReference type="Proteomes" id="UP000252893">
    <property type="component" value="Unassembled WGS sequence"/>
</dbReference>
<keyword evidence="1" id="KW-0812">Transmembrane</keyword>
<evidence type="ECO:0000313" key="2">
    <source>
        <dbReference type="EMBL" id="RBO98585.1"/>
    </source>
</evidence>
<keyword evidence="3" id="KW-1185">Reference proteome</keyword>
<keyword evidence="1" id="KW-1133">Transmembrane helix</keyword>
<organism evidence="2 3">
    <name type="scientific">Pseudochrobactrum asaccharolyticum</name>
    <dbReference type="NCBI Taxonomy" id="354351"/>
    <lineage>
        <taxon>Bacteria</taxon>
        <taxon>Pseudomonadati</taxon>
        <taxon>Pseudomonadota</taxon>
        <taxon>Alphaproteobacteria</taxon>
        <taxon>Hyphomicrobiales</taxon>
        <taxon>Brucellaceae</taxon>
        <taxon>Pseudochrobactrum</taxon>
    </lineage>
</organism>
<feature type="transmembrane region" description="Helical" evidence="1">
    <location>
        <begin position="118"/>
        <end position="139"/>
    </location>
</feature>
<feature type="transmembrane region" description="Helical" evidence="1">
    <location>
        <begin position="15"/>
        <end position="36"/>
    </location>
</feature>
<reference evidence="2 3" key="1">
    <citation type="submission" date="2018-06" db="EMBL/GenBank/DDBJ databases">
        <title>Genomic Encyclopedia of Type Strains, Phase IV (KMG-IV): sequencing the most valuable type-strain genomes for metagenomic binning, comparative biology and taxonomic classification.</title>
        <authorList>
            <person name="Goeker M."/>
        </authorList>
    </citation>
    <scope>NUCLEOTIDE SEQUENCE [LARGE SCALE GENOMIC DNA]</scope>
    <source>
        <strain evidence="2 3">DSM 25619</strain>
    </source>
</reference>
<proteinExistence type="predicted"/>
<accession>A0A366E922</accession>
<feature type="transmembrane region" description="Helical" evidence="1">
    <location>
        <begin position="48"/>
        <end position="65"/>
    </location>
</feature>
<sequence length="183" mass="21171">MEATQFIEIFTHVRILIAMIISLSIARILSGVARFLQHPKRNRISALHLLWVFSMLLELILFWWWGVRLSKDVEWTFVAFAFQIGYAITLFLMTALLFPDDIAEYKGYQDFFIQRRYWFFTLLALTWIIDISKAIVAGGNISSTLLLHASVTLSLCALAAFFKHPKIQIAIVLIYISRQLLSI</sequence>
<dbReference type="AlphaFoldDB" id="A0A366E922"/>
<dbReference type="EMBL" id="QNRH01000001">
    <property type="protein sequence ID" value="RBO98585.1"/>
    <property type="molecule type" value="Genomic_DNA"/>
</dbReference>
<comment type="caution">
    <text evidence="2">The sequence shown here is derived from an EMBL/GenBank/DDBJ whole genome shotgun (WGS) entry which is preliminary data.</text>
</comment>
<feature type="transmembrane region" description="Helical" evidence="1">
    <location>
        <begin position="77"/>
        <end position="98"/>
    </location>
</feature>
<keyword evidence="1" id="KW-0472">Membrane</keyword>
<protein>
    <submittedName>
        <fullName evidence="2">Uncharacterized protein</fullName>
    </submittedName>
</protein>